<evidence type="ECO:0000313" key="4">
    <source>
        <dbReference type="EMBL" id="AFU57954.1"/>
    </source>
</evidence>
<dbReference type="Proteomes" id="UP000008037">
    <property type="component" value="Chromosome"/>
</dbReference>
<dbReference type="GO" id="GO:0005524">
    <property type="term" value="F:ATP binding"/>
    <property type="evidence" value="ECO:0007669"/>
    <property type="project" value="UniProtKB-KW"/>
</dbReference>
<keyword evidence="1" id="KW-0547">Nucleotide-binding</keyword>
<dbReference type="InParanoid" id="K0IMJ9"/>
<gene>
    <name evidence="4" type="primary">flaH</name>
    <name evidence="4" type="ordered locus">Ngar_c10120</name>
</gene>
<dbReference type="PANTHER" id="PTHR43637">
    <property type="entry name" value="UPF0273 PROTEIN TM_0370"/>
    <property type="match status" value="1"/>
</dbReference>
<dbReference type="HOGENOM" id="CLU_094838_1_0_2"/>
<sequence>MAIITVSTGNEEVDRQIGGGLPLPSLMLIEGDHGTGKSSMAAQFMNGLLKSQRKVLFITTESATKDYIEKMKMITYDFRRDFLKNMLSILPVNIDGVSWSAARSKQLLPVVGKYISINSKKFDAVVIDSLSALTMHADTSTTLDFFTKCKNFVSKGMTVIITIHPKAVPEEVAMRVRSTCDGYMKITPATIAGKSVKVMEIVKLIGSSSQVSSQFSFDVDTSFGIKIVPLSMANA</sequence>
<keyword evidence="2" id="KW-0067">ATP-binding</keyword>
<keyword evidence="4" id="KW-0969">Cilium</keyword>
<dbReference type="GeneID" id="13795407"/>
<name>K0IMJ9_NITGG</name>
<proteinExistence type="predicted"/>
<dbReference type="AlphaFoldDB" id="K0IMJ9"/>
<dbReference type="KEGG" id="nga:Ngar_c10120"/>
<dbReference type="PANTHER" id="PTHR43637:SF3">
    <property type="entry name" value="FLAGELLA-RELATED PROTEIN H-RELATED"/>
    <property type="match status" value="1"/>
</dbReference>
<protein>
    <submittedName>
        <fullName evidence="4">Flagella protein FlaH</fullName>
    </submittedName>
</protein>
<dbReference type="SUPFAM" id="SSF52540">
    <property type="entry name" value="P-loop containing nucleoside triphosphate hydrolases"/>
    <property type="match status" value="1"/>
</dbReference>
<dbReference type="RefSeq" id="WP_015018495.1">
    <property type="nucleotide sequence ID" value="NC_018719.1"/>
</dbReference>
<feature type="domain" description="KaiC-like" evidence="3">
    <location>
        <begin position="6"/>
        <end position="229"/>
    </location>
</feature>
<dbReference type="STRING" id="1237085.Ngar_c10120"/>
<keyword evidence="5" id="KW-1185">Reference proteome</keyword>
<dbReference type="Gene3D" id="3.40.50.300">
    <property type="entry name" value="P-loop containing nucleotide triphosphate hydrolases"/>
    <property type="match status" value="1"/>
</dbReference>
<evidence type="ECO:0000256" key="1">
    <source>
        <dbReference type="ARBA" id="ARBA00022741"/>
    </source>
</evidence>
<dbReference type="InterPro" id="IPR027417">
    <property type="entry name" value="P-loop_NTPase"/>
</dbReference>
<dbReference type="EMBL" id="CP002408">
    <property type="protein sequence ID" value="AFU57954.1"/>
    <property type="molecule type" value="Genomic_DNA"/>
</dbReference>
<evidence type="ECO:0000256" key="2">
    <source>
        <dbReference type="ARBA" id="ARBA00022840"/>
    </source>
</evidence>
<keyword evidence="4" id="KW-0282">Flagellum</keyword>
<dbReference type="NCBIfam" id="NF004723">
    <property type="entry name" value="PRK06067.1"/>
    <property type="match status" value="1"/>
</dbReference>
<dbReference type="OrthoDB" id="63735at2157"/>
<accession>K0IMJ9</accession>
<reference evidence="4 5" key="1">
    <citation type="journal article" date="2012" name="Environ. Microbiol.">
        <title>The genome of the ammonia-oxidizing Candidatus Nitrososphaera gargensis: insights into metabolic versatility and environmental adaptations.</title>
        <authorList>
            <person name="Spang A."/>
            <person name="Poehlein A."/>
            <person name="Offre P."/>
            <person name="Zumbragel S."/>
            <person name="Haider S."/>
            <person name="Rychlik N."/>
            <person name="Nowka B."/>
            <person name="Schmeisser C."/>
            <person name="Lebedeva E.V."/>
            <person name="Rattei T."/>
            <person name="Bohm C."/>
            <person name="Schmid M."/>
            <person name="Galushko A."/>
            <person name="Hatzenpichler R."/>
            <person name="Weinmaier T."/>
            <person name="Daniel R."/>
            <person name="Schleper C."/>
            <person name="Spieck E."/>
            <person name="Streit W."/>
            <person name="Wagner M."/>
        </authorList>
    </citation>
    <scope>NUCLEOTIDE SEQUENCE [LARGE SCALE GENOMIC DNA]</scope>
    <source>
        <strain evidence="5">Ga9.2</strain>
    </source>
</reference>
<evidence type="ECO:0000259" key="3">
    <source>
        <dbReference type="Pfam" id="PF06745"/>
    </source>
</evidence>
<dbReference type="InterPro" id="IPR014774">
    <property type="entry name" value="KaiC-like_dom"/>
</dbReference>
<evidence type="ECO:0000313" key="5">
    <source>
        <dbReference type="Proteomes" id="UP000008037"/>
    </source>
</evidence>
<keyword evidence="4" id="KW-0966">Cell projection</keyword>
<dbReference type="Pfam" id="PF06745">
    <property type="entry name" value="ATPase"/>
    <property type="match status" value="1"/>
</dbReference>
<organism evidence="4 5">
    <name type="scientific">Nitrososphaera gargensis (strain Ga9.2)</name>
    <dbReference type="NCBI Taxonomy" id="1237085"/>
    <lineage>
        <taxon>Archaea</taxon>
        <taxon>Nitrososphaerota</taxon>
        <taxon>Nitrososphaeria</taxon>
        <taxon>Nitrososphaerales</taxon>
        <taxon>Nitrososphaeraceae</taxon>
        <taxon>Nitrososphaera</taxon>
    </lineage>
</organism>